<dbReference type="EMBL" id="AP021876">
    <property type="protein sequence ID" value="BBO80303.1"/>
    <property type="molecule type" value="Genomic_DNA"/>
</dbReference>
<protein>
    <submittedName>
        <fullName evidence="1">Uncharacterized protein</fullName>
    </submittedName>
</protein>
<accession>A0A5K7ZR04</accession>
<evidence type="ECO:0000313" key="2">
    <source>
        <dbReference type="Proteomes" id="UP000425960"/>
    </source>
</evidence>
<dbReference type="Proteomes" id="UP000425960">
    <property type="component" value="Chromosome"/>
</dbReference>
<reference evidence="1 2" key="1">
    <citation type="submission" date="2019-11" db="EMBL/GenBank/DDBJ databases">
        <title>Comparative genomics of hydrocarbon-degrading Desulfosarcina strains.</title>
        <authorList>
            <person name="Watanabe M."/>
            <person name="Kojima H."/>
            <person name="Fukui M."/>
        </authorList>
    </citation>
    <scope>NUCLEOTIDE SEQUENCE [LARGE SCALE GENOMIC DNA]</scope>
    <source>
        <strain evidence="1 2">28bB2T</strain>
    </source>
</reference>
<proteinExistence type="predicted"/>
<dbReference type="AlphaFoldDB" id="A0A5K7ZR04"/>
<evidence type="ECO:0000313" key="1">
    <source>
        <dbReference type="EMBL" id="BBO80303.1"/>
    </source>
</evidence>
<organism evidence="1 2">
    <name type="scientific">Desulfosarcina ovata subsp. sediminis</name>
    <dbReference type="NCBI Taxonomy" id="885957"/>
    <lineage>
        <taxon>Bacteria</taxon>
        <taxon>Pseudomonadati</taxon>
        <taxon>Thermodesulfobacteriota</taxon>
        <taxon>Desulfobacteria</taxon>
        <taxon>Desulfobacterales</taxon>
        <taxon>Desulfosarcinaceae</taxon>
        <taxon>Desulfosarcina</taxon>
    </lineage>
</organism>
<sequence>MVTIDPDKTVMNIADLKKRENQTVHGEKEFGSVFQDVITTSDAQPLVSESVSSLSEIRPAQFNVQTEAAETGIVDHVQQLLDTMEIYQQQLGSRSTSLKEIEPVLEKMDSQNESLAEMADATGVDDDLKTIINQSLTLSSIEIARYRSGQYNDE</sequence>
<dbReference type="RefSeq" id="WP_155309115.1">
    <property type="nucleotide sequence ID" value="NZ_AP021876.1"/>
</dbReference>
<gene>
    <name evidence="1" type="ORF">DSCO28_08690</name>
</gene>
<dbReference type="KEGG" id="dov:DSCO28_08690"/>
<name>A0A5K7ZR04_9BACT</name>